<reference evidence="2 3" key="1">
    <citation type="submission" date="2015-01" db="EMBL/GenBank/DDBJ databases">
        <title>Evolution of Trichinella species and genotypes.</title>
        <authorList>
            <person name="Korhonen P.K."/>
            <person name="Edoardo P."/>
            <person name="Giuseppe L.R."/>
            <person name="Gasser R.B."/>
        </authorList>
    </citation>
    <scope>NUCLEOTIDE SEQUENCE [LARGE SCALE GENOMIC DNA]</scope>
    <source>
        <strain evidence="2">ISS1029</strain>
    </source>
</reference>
<gene>
    <name evidence="2" type="ORF">T11_14375</name>
</gene>
<keyword evidence="1" id="KW-0812">Transmembrane</keyword>
<dbReference type="Proteomes" id="UP000055024">
    <property type="component" value="Unassembled WGS sequence"/>
</dbReference>
<sequence>MKCLQLDNFSFHKYHKLSNSHFGIIVSANNKLEISNKKRKKMKKNFAFFHFRKQLISLYEEVSGRLVGRQSRFLVDNNVGKEIELVGREIVCSNRRNTRSVSVTTKKLIKLTTLLPPPAAAAAAAAAAMLIGMMKHEKNMKMLQLIDVPILWWALSNFGQR</sequence>
<evidence type="ECO:0000313" key="3">
    <source>
        <dbReference type="Proteomes" id="UP000055024"/>
    </source>
</evidence>
<comment type="caution">
    <text evidence="2">The sequence shown here is derived from an EMBL/GenBank/DDBJ whole genome shotgun (WGS) entry which is preliminary data.</text>
</comment>
<name>A0A0V1I3I1_9BILA</name>
<feature type="transmembrane region" description="Helical" evidence="1">
    <location>
        <begin position="114"/>
        <end position="134"/>
    </location>
</feature>
<organism evidence="2 3">
    <name type="scientific">Trichinella zimbabwensis</name>
    <dbReference type="NCBI Taxonomy" id="268475"/>
    <lineage>
        <taxon>Eukaryota</taxon>
        <taxon>Metazoa</taxon>
        <taxon>Ecdysozoa</taxon>
        <taxon>Nematoda</taxon>
        <taxon>Enoplea</taxon>
        <taxon>Dorylaimia</taxon>
        <taxon>Trichinellida</taxon>
        <taxon>Trichinellidae</taxon>
        <taxon>Trichinella</taxon>
    </lineage>
</organism>
<evidence type="ECO:0000256" key="1">
    <source>
        <dbReference type="SAM" id="Phobius"/>
    </source>
</evidence>
<evidence type="ECO:0000313" key="2">
    <source>
        <dbReference type="EMBL" id="KRZ17377.1"/>
    </source>
</evidence>
<accession>A0A0V1I3I1</accession>
<protein>
    <submittedName>
        <fullName evidence="2">Uncharacterized protein</fullName>
    </submittedName>
</protein>
<keyword evidence="1" id="KW-1133">Transmembrane helix</keyword>
<keyword evidence="3" id="KW-1185">Reference proteome</keyword>
<dbReference type="AlphaFoldDB" id="A0A0V1I3I1"/>
<keyword evidence="1" id="KW-0472">Membrane</keyword>
<proteinExistence type="predicted"/>
<dbReference type="EMBL" id="JYDP01000007">
    <property type="protein sequence ID" value="KRZ17377.1"/>
    <property type="molecule type" value="Genomic_DNA"/>
</dbReference>